<dbReference type="Proteomes" id="UP000674179">
    <property type="component" value="Chromosome 24"/>
</dbReference>
<dbReference type="EMBL" id="JAFHKP010000024">
    <property type="protein sequence ID" value="KAG5478203.1"/>
    <property type="molecule type" value="Genomic_DNA"/>
</dbReference>
<feature type="region of interest" description="Disordered" evidence="1">
    <location>
        <begin position="996"/>
        <end position="1076"/>
    </location>
</feature>
<dbReference type="KEGG" id="lenr:94172123"/>
<comment type="caution">
    <text evidence="2">The sequence shown here is derived from an EMBL/GenBank/DDBJ whole genome shotgun (WGS) entry which is preliminary data.</text>
</comment>
<feature type="compositionally biased region" description="Polar residues" evidence="1">
    <location>
        <begin position="37"/>
        <end position="46"/>
    </location>
</feature>
<evidence type="ECO:0000256" key="1">
    <source>
        <dbReference type="SAM" id="MobiDB-lite"/>
    </source>
</evidence>
<gene>
    <name evidence="2" type="ORF">CUR178_04917</name>
</gene>
<feature type="region of interest" description="Disordered" evidence="1">
    <location>
        <begin position="137"/>
        <end position="156"/>
    </location>
</feature>
<protein>
    <submittedName>
        <fullName evidence="2">Uncharacterized protein</fullName>
    </submittedName>
</protein>
<accession>A0A836HB36</accession>
<evidence type="ECO:0000313" key="2">
    <source>
        <dbReference type="EMBL" id="KAG5478203.1"/>
    </source>
</evidence>
<feature type="region of interest" description="Disordered" evidence="1">
    <location>
        <begin position="1"/>
        <end position="74"/>
    </location>
</feature>
<feature type="region of interest" description="Disordered" evidence="1">
    <location>
        <begin position="473"/>
        <end position="515"/>
    </location>
</feature>
<feature type="compositionally biased region" description="Polar residues" evidence="1">
    <location>
        <begin position="1"/>
        <end position="14"/>
    </location>
</feature>
<proteinExistence type="predicted"/>
<feature type="compositionally biased region" description="Basic and acidic residues" evidence="1">
    <location>
        <begin position="1042"/>
        <end position="1060"/>
    </location>
</feature>
<keyword evidence="3" id="KW-1185">Reference proteome</keyword>
<feature type="region of interest" description="Disordered" evidence="1">
    <location>
        <begin position="340"/>
        <end position="362"/>
    </location>
</feature>
<feature type="compositionally biased region" description="Polar residues" evidence="1">
    <location>
        <begin position="489"/>
        <end position="506"/>
    </location>
</feature>
<feature type="region of interest" description="Disordered" evidence="1">
    <location>
        <begin position="284"/>
        <end position="309"/>
    </location>
</feature>
<name>A0A836HB36_LEIEN</name>
<sequence length="1091" mass="116963">MSNTLQARTPTKNASGEAPVRHWLLSSHRDAFAVDSSPPSRTNALQLKSPHSKGSQSTRQQRSRLVKNDAVKSPAPSDSICFFASGQHIDANGGEDDALGADTTAFAYPTERASQSFDEDAASAQCVSAVVAPQRETEGCGPTQREPQEQWHPTEPSALRSASLLKRAEAAVDAMQTRSWSHMWAHERAALLSCSFHLPSPPPSSEHAHDVSGGIGAIDSATVPSAGASKNASGQRMGDSLAVNMNDFGTGCALAPLPAAPCGPLQARFFRSLKLLWQDAREPHEAATAAHNDRSSADTDENSNDANQSCGDARVLHEVVGPYVYPPPAPHIMRKNTTLQEKEDEKENSFGGEDGAFSDQRSRLDTQKTAVVAFEQCQADASLESLPVPAVPVVPQIDAVLCAVEELSTVAVTVSPERSRGSLASPPIPPCADCGVESSVDAAPLPHVDTANPSALQRGDPGVVGGDDVRGVEPHTPDAVRGGPPRWLQSASPSSQESGKVINISSPAGLPDSRKRVSPLSGWLTSSSYGCSDGGRTLESRQARRPTLFCDTDEENDGRGCFVSRNLAKPLEEGAQEAENPHCRLSAEECVGLPGACLCNTNSTVASGAVLLRYSTPKARPSHVQADKPCCSRKDDWKSALEVSHALLAEYQRSVLTAFMTARKAAFLPSSALCRLAHVNTQTHTPASAAEEAPVAGPAVSEVRLLFHLYRTSPSESAAGVLLETFFAMQLTRYVNWVHHLQFEYLYVRMVALRVVPMMEVHERRLTCMRRDLGIRDAIEMFMLLAPRPHTPTASTKHRIFSSFRIALHALTGGGGGDARAKAASAKRSGSCSARAQHKSSLSPVLLSATVCRLTAEEERRQQPPPRIEPLFASECCNATRPTTPVIYVINADSIGGRATCDAHAAASPVAHGGGAGYAEVVYVAREAVGVANLSCKKVERHHGAPRPPNETCSSYRQRVGTSNGGGAAALTLSGLCLPKLTRSAWRSISAVNKTAEETATAADDSGLRHMQRRGEDDCTRRNARSLSSSLSQQRREHNRLKKGDIELPDGRLCAKERAQPKKRHRTSPRQPTDADFVDLHNAEVLQRFVK</sequence>
<dbReference type="GeneID" id="94172123"/>
<dbReference type="RefSeq" id="XP_067692668.1">
    <property type="nucleotide sequence ID" value="XM_067836613.1"/>
</dbReference>
<feature type="region of interest" description="Disordered" evidence="1">
    <location>
        <begin position="201"/>
        <end position="236"/>
    </location>
</feature>
<dbReference type="OrthoDB" id="266000at2759"/>
<evidence type="ECO:0000313" key="3">
    <source>
        <dbReference type="Proteomes" id="UP000674179"/>
    </source>
</evidence>
<reference evidence="2 3" key="1">
    <citation type="submission" date="2021-02" db="EMBL/GenBank/DDBJ databases">
        <title>Leishmania (Mundinia) enrietti genome sequencing and assembly.</title>
        <authorList>
            <person name="Almutairi H."/>
            <person name="Gatherer D."/>
        </authorList>
    </citation>
    <scope>NUCLEOTIDE SEQUENCE [LARGE SCALE GENOMIC DNA]</scope>
    <source>
        <strain evidence="2">CUR178</strain>
    </source>
</reference>
<dbReference type="AlphaFoldDB" id="A0A836HB36"/>
<organism evidence="2 3">
    <name type="scientific">Leishmania enriettii</name>
    <dbReference type="NCBI Taxonomy" id="5663"/>
    <lineage>
        <taxon>Eukaryota</taxon>
        <taxon>Discoba</taxon>
        <taxon>Euglenozoa</taxon>
        <taxon>Kinetoplastea</taxon>
        <taxon>Metakinetoplastina</taxon>
        <taxon>Trypanosomatida</taxon>
        <taxon>Trypanosomatidae</taxon>
        <taxon>Leishmaniinae</taxon>
        <taxon>Leishmania</taxon>
    </lineage>
</organism>
<feature type="compositionally biased region" description="Basic and acidic residues" evidence="1">
    <location>
        <begin position="284"/>
        <end position="297"/>
    </location>
</feature>